<evidence type="ECO:0000313" key="3">
    <source>
        <dbReference type="Proteomes" id="UP000298030"/>
    </source>
</evidence>
<accession>A0A4Y7T1N9</accession>
<evidence type="ECO:0000313" key="2">
    <source>
        <dbReference type="EMBL" id="TEB27858.1"/>
    </source>
</evidence>
<evidence type="ECO:0000256" key="1">
    <source>
        <dbReference type="SAM" id="MobiDB-lite"/>
    </source>
</evidence>
<dbReference type="Proteomes" id="UP000298030">
    <property type="component" value="Unassembled WGS sequence"/>
</dbReference>
<reference evidence="2 3" key="1">
    <citation type="journal article" date="2019" name="Nat. Ecol. Evol.">
        <title>Megaphylogeny resolves global patterns of mushroom evolution.</title>
        <authorList>
            <person name="Varga T."/>
            <person name="Krizsan K."/>
            <person name="Foldi C."/>
            <person name="Dima B."/>
            <person name="Sanchez-Garcia M."/>
            <person name="Sanchez-Ramirez S."/>
            <person name="Szollosi G.J."/>
            <person name="Szarkandi J.G."/>
            <person name="Papp V."/>
            <person name="Albert L."/>
            <person name="Andreopoulos W."/>
            <person name="Angelini C."/>
            <person name="Antonin V."/>
            <person name="Barry K.W."/>
            <person name="Bougher N.L."/>
            <person name="Buchanan P."/>
            <person name="Buyck B."/>
            <person name="Bense V."/>
            <person name="Catcheside P."/>
            <person name="Chovatia M."/>
            <person name="Cooper J."/>
            <person name="Damon W."/>
            <person name="Desjardin D."/>
            <person name="Finy P."/>
            <person name="Geml J."/>
            <person name="Haridas S."/>
            <person name="Hughes K."/>
            <person name="Justo A."/>
            <person name="Karasinski D."/>
            <person name="Kautmanova I."/>
            <person name="Kiss B."/>
            <person name="Kocsube S."/>
            <person name="Kotiranta H."/>
            <person name="LaButti K.M."/>
            <person name="Lechner B.E."/>
            <person name="Liimatainen K."/>
            <person name="Lipzen A."/>
            <person name="Lukacs Z."/>
            <person name="Mihaltcheva S."/>
            <person name="Morgado L.N."/>
            <person name="Niskanen T."/>
            <person name="Noordeloos M.E."/>
            <person name="Ohm R.A."/>
            <person name="Ortiz-Santana B."/>
            <person name="Ovrebo C."/>
            <person name="Racz N."/>
            <person name="Riley R."/>
            <person name="Savchenko A."/>
            <person name="Shiryaev A."/>
            <person name="Soop K."/>
            <person name="Spirin V."/>
            <person name="Szebenyi C."/>
            <person name="Tomsovsky M."/>
            <person name="Tulloss R.E."/>
            <person name="Uehling J."/>
            <person name="Grigoriev I.V."/>
            <person name="Vagvolgyi C."/>
            <person name="Papp T."/>
            <person name="Martin F.M."/>
            <person name="Miettinen O."/>
            <person name="Hibbett D.S."/>
            <person name="Nagy L.G."/>
        </authorList>
    </citation>
    <scope>NUCLEOTIDE SEQUENCE [LARGE SCALE GENOMIC DNA]</scope>
    <source>
        <strain evidence="2 3">FP101781</strain>
    </source>
</reference>
<dbReference type="EMBL" id="QPFP01000036">
    <property type="protein sequence ID" value="TEB27858.1"/>
    <property type="molecule type" value="Genomic_DNA"/>
</dbReference>
<name>A0A4Y7T1N9_COPMI</name>
<comment type="caution">
    <text evidence="2">The sequence shown here is derived from an EMBL/GenBank/DDBJ whole genome shotgun (WGS) entry which is preliminary data.</text>
</comment>
<organism evidence="2 3">
    <name type="scientific">Coprinellus micaceus</name>
    <name type="common">Glistening ink-cap mushroom</name>
    <name type="synonym">Coprinus micaceus</name>
    <dbReference type="NCBI Taxonomy" id="71717"/>
    <lineage>
        <taxon>Eukaryota</taxon>
        <taxon>Fungi</taxon>
        <taxon>Dikarya</taxon>
        <taxon>Basidiomycota</taxon>
        <taxon>Agaricomycotina</taxon>
        <taxon>Agaricomycetes</taxon>
        <taxon>Agaricomycetidae</taxon>
        <taxon>Agaricales</taxon>
        <taxon>Agaricineae</taxon>
        <taxon>Psathyrellaceae</taxon>
        <taxon>Coprinellus</taxon>
    </lineage>
</organism>
<sequence>MRGGSGAYTLAHQPFHVAVSHWISGKLKGQGDSNAALVTTGRTPADTPSASADSETTVPQRKLANDLRQQDKNGRHSTSKNPPHEPCDFRTILRSDGIAVWALSTIFPVLPHHRGTAKSSEKAYIHTLLYSALQRPPNFPPMSSSHIHRNATVADEVLKFVPRTVAYYVHPIASRYYTLRHPPSCG</sequence>
<dbReference type="AlphaFoldDB" id="A0A4Y7T1N9"/>
<keyword evidence="3" id="KW-1185">Reference proteome</keyword>
<feature type="compositionally biased region" description="Basic and acidic residues" evidence="1">
    <location>
        <begin position="63"/>
        <end position="74"/>
    </location>
</feature>
<gene>
    <name evidence="2" type="ORF">FA13DRAFT_1712159</name>
</gene>
<protein>
    <submittedName>
        <fullName evidence="2">Uncharacterized protein</fullName>
    </submittedName>
</protein>
<feature type="region of interest" description="Disordered" evidence="1">
    <location>
        <begin position="34"/>
        <end position="87"/>
    </location>
</feature>
<feature type="compositionally biased region" description="Polar residues" evidence="1">
    <location>
        <begin position="34"/>
        <end position="59"/>
    </location>
</feature>
<proteinExistence type="predicted"/>